<dbReference type="PROSITE" id="PS51257">
    <property type="entry name" value="PROKAR_LIPOPROTEIN"/>
    <property type="match status" value="1"/>
</dbReference>
<dbReference type="SUPFAM" id="SSF51445">
    <property type="entry name" value="(Trans)glycosidases"/>
    <property type="match status" value="1"/>
</dbReference>
<evidence type="ECO:0000259" key="2">
    <source>
        <dbReference type="Pfam" id="PF03537"/>
    </source>
</evidence>
<keyword evidence="4" id="KW-1185">Reference proteome</keyword>
<name>A0ABT1H147_9NOCA</name>
<reference evidence="3 4" key="1">
    <citation type="submission" date="2022-06" db="EMBL/GenBank/DDBJ databases">
        <title>Genomic Encyclopedia of Archaeal and Bacterial Type Strains, Phase II (KMG-II): from individual species to whole genera.</title>
        <authorList>
            <person name="Goeker M."/>
        </authorList>
    </citation>
    <scope>NUCLEOTIDE SEQUENCE [LARGE SCALE GENOMIC DNA]</scope>
    <source>
        <strain evidence="3 4">DSM 45037</strain>
    </source>
</reference>
<dbReference type="InterPro" id="IPR004352">
    <property type="entry name" value="GH114_TIM-barrel"/>
</dbReference>
<sequence>MTAQRLLCALAMTAVTITAACSTGTSAPDPSSSAAAPSSGAIPGVGTFDYQLGGASAIPDGARIVVRDASAWPAPGVFSVCYLNAFQTQPGDRWPTDLLVRDDDGRPIVDPDWPDENILDIAKPQRRTQAAARVFATLDRCARAGFAGVELDNLDSYTRSDGAFDADAALAFGRVLVEHAHRAGLVVAQKNAVDLARRGRDDAGFDFAITEECDRYGECSEASDVYGPSVLDVEYTDNLRGSFDEVCARTPVRTILRDRALVPAGTRGHVYAHC</sequence>
<evidence type="ECO:0000313" key="3">
    <source>
        <dbReference type="EMBL" id="MCP2160970.1"/>
    </source>
</evidence>
<comment type="caution">
    <text evidence="3">The sequence shown here is derived from an EMBL/GenBank/DDBJ whole genome shotgun (WGS) entry which is preliminary data.</text>
</comment>
<dbReference type="Proteomes" id="UP001205740">
    <property type="component" value="Unassembled WGS sequence"/>
</dbReference>
<dbReference type="Gene3D" id="3.20.20.70">
    <property type="entry name" value="Aldolase class I"/>
    <property type="match status" value="1"/>
</dbReference>
<feature type="chain" id="PRO_5045759509" evidence="1">
    <location>
        <begin position="20"/>
        <end position="274"/>
    </location>
</feature>
<feature type="signal peptide" evidence="1">
    <location>
        <begin position="1"/>
        <end position="19"/>
    </location>
</feature>
<evidence type="ECO:0000256" key="1">
    <source>
        <dbReference type="SAM" id="SignalP"/>
    </source>
</evidence>
<evidence type="ECO:0000313" key="4">
    <source>
        <dbReference type="Proteomes" id="UP001205740"/>
    </source>
</evidence>
<dbReference type="PANTHER" id="PTHR35273">
    <property type="entry name" value="ALPHA-1,4 POLYGALACTOSAMINIDASE, PUTATIVE (AFU_ORTHOLOGUE AFUA_3G07890)-RELATED"/>
    <property type="match status" value="1"/>
</dbReference>
<proteinExistence type="predicted"/>
<feature type="domain" description="Glycoside-hydrolase family GH114 TIM-barrel" evidence="2">
    <location>
        <begin position="47"/>
        <end position="262"/>
    </location>
</feature>
<keyword evidence="1" id="KW-0732">Signal</keyword>
<protein>
    <submittedName>
        <fullName evidence="3">Glycoside-hydrolase family GH114</fullName>
    </submittedName>
</protein>
<dbReference type="InterPro" id="IPR017853">
    <property type="entry name" value="GH"/>
</dbReference>
<dbReference type="RefSeq" id="WP_253654522.1">
    <property type="nucleotide sequence ID" value="NZ_BAAAOE010000003.1"/>
</dbReference>
<dbReference type="EMBL" id="JAMTCG010000003">
    <property type="protein sequence ID" value="MCP2160970.1"/>
    <property type="molecule type" value="Genomic_DNA"/>
</dbReference>
<dbReference type="PANTHER" id="PTHR35273:SF2">
    <property type="entry name" value="ALPHA-GALACTOSIDASE"/>
    <property type="match status" value="1"/>
</dbReference>
<dbReference type="Pfam" id="PF03537">
    <property type="entry name" value="Glyco_hydro_114"/>
    <property type="match status" value="1"/>
</dbReference>
<organism evidence="3 4">
    <name type="scientific">Williamsia serinedens</name>
    <dbReference type="NCBI Taxonomy" id="391736"/>
    <lineage>
        <taxon>Bacteria</taxon>
        <taxon>Bacillati</taxon>
        <taxon>Actinomycetota</taxon>
        <taxon>Actinomycetes</taxon>
        <taxon>Mycobacteriales</taxon>
        <taxon>Nocardiaceae</taxon>
        <taxon>Williamsia</taxon>
    </lineage>
</organism>
<gene>
    <name evidence="3" type="ORF">LX12_002157</name>
</gene>
<dbReference type="InterPro" id="IPR013785">
    <property type="entry name" value="Aldolase_TIM"/>
</dbReference>
<accession>A0ABT1H147</accession>